<dbReference type="RefSeq" id="XP_018190935.1">
    <property type="nucleotide sequence ID" value="XM_018330834.1"/>
</dbReference>
<dbReference type="PROSITE" id="PS50181">
    <property type="entry name" value="FBOX"/>
    <property type="match status" value="1"/>
</dbReference>
<dbReference type="Proteomes" id="UP000076632">
    <property type="component" value="Unassembled WGS sequence"/>
</dbReference>
<dbReference type="OrthoDB" id="9981546at2759"/>
<accession>A0A165ITS6</accession>
<organism evidence="2 3">
    <name type="scientific">Xylona heveae (strain CBS 132557 / TC161)</name>
    <dbReference type="NCBI Taxonomy" id="1328760"/>
    <lineage>
        <taxon>Eukaryota</taxon>
        <taxon>Fungi</taxon>
        <taxon>Dikarya</taxon>
        <taxon>Ascomycota</taxon>
        <taxon>Pezizomycotina</taxon>
        <taxon>Xylonomycetes</taxon>
        <taxon>Xylonales</taxon>
        <taxon>Xylonaceae</taxon>
        <taxon>Xylona</taxon>
    </lineage>
</organism>
<name>A0A165ITS6_XYLHT</name>
<dbReference type="SUPFAM" id="SSF81383">
    <property type="entry name" value="F-box domain"/>
    <property type="match status" value="1"/>
</dbReference>
<gene>
    <name evidence="2" type="ORF">L228DRAFT_236484</name>
</gene>
<feature type="domain" description="F-box" evidence="1">
    <location>
        <begin position="15"/>
        <end position="60"/>
    </location>
</feature>
<keyword evidence="3" id="KW-1185">Reference proteome</keyword>
<proteinExistence type="predicted"/>
<reference evidence="2 3" key="1">
    <citation type="journal article" date="2016" name="Fungal Biol.">
        <title>The genome of Xylona heveae provides a window into fungal endophytism.</title>
        <authorList>
            <person name="Gazis R."/>
            <person name="Kuo A."/>
            <person name="Riley R."/>
            <person name="LaButti K."/>
            <person name="Lipzen A."/>
            <person name="Lin J."/>
            <person name="Amirebrahimi M."/>
            <person name="Hesse C.N."/>
            <person name="Spatafora J.W."/>
            <person name="Henrissat B."/>
            <person name="Hainaut M."/>
            <person name="Grigoriev I.V."/>
            <person name="Hibbett D.S."/>
        </authorList>
    </citation>
    <scope>NUCLEOTIDE SEQUENCE [LARGE SCALE GENOMIC DNA]</scope>
    <source>
        <strain evidence="2 3">TC161</strain>
    </source>
</reference>
<evidence type="ECO:0000313" key="3">
    <source>
        <dbReference type="Proteomes" id="UP000076632"/>
    </source>
</evidence>
<dbReference type="EMBL" id="KV407455">
    <property type="protein sequence ID" value="KZF25380.1"/>
    <property type="molecule type" value="Genomic_DNA"/>
</dbReference>
<dbReference type="SMART" id="SM00256">
    <property type="entry name" value="FBOX"/>
    <property type="match status" value="1"/>
</dbReference>
<dbReference type="InterPro" id="IPR001810">
    <property type="entry name" value="F-box_dom"/>
</dbReference>
<dbReference type="OMA" id="LECFHPS"/>
<sequence>MDMDMLMTDAGAPATVGLYALPTEILIQILATFPTRSLLPLAAISRRFYDLVLSIVYHRLVLAASLRGHSLVLECYHPAKKLEEPSLPCDYLDSNGFNVKAGQESHVYYGKADAGRLAKLTGLYSRFRPKQPEIERTRARHPAVDVPGHPGTSTAFPPLVIRQPSGKGELVSQTVSLDADEYFTQLCTKTLLVKAGQPSSIFLNFVEVTDSVVRLRRDWLAKQAALTAEEEKRKSRKKADERILWIDRKKHVGIRLKVQESTERSQPLLGHQDEEIPVTYTIEFEELLVRTAHLSVMLEQALVRQENPSQKAIVFGFFH</sequence>
<dbReference type="Pfam" id="PF12937">
    <property type="entry name" value="F-box-like"/>
    <property type="match status" value="1"/>
</dbReference>
<dbReference type="InParanoid" id="A0A165ITS6"/>
<dbReference type="GeneID" id="28895971"/>
<protein>
    <recommendedName>
        <fullName evidence="1">F-box domain-containing protein</fullName>
    </recommendedName>
</protein>
<evidence type="ECO:0000259" key="1">
    <source>
        <dbReference type="PROSITE" id="PS50181"/>
    </source>
</evidence>
<dbReference type="AlphaFoldDB" id="A0A165ITS6"/>
<dbReference type="InterPro" id="IPR036047">
    <property type="entry name" value="F-box-like_dom_sf"/>
</dbReference>
<evidence type="ECO:0000313" key="2">
    <source>
        <dbReference type="EMBL" id="KZF25380.1"/>
    </source>
</evidence>